<feature type="transmembrane region" description="Helical" evidence="2">
    <location>
        <begin position="452"/>
        <end position="469"/>
    </location>
</feature>
<feature type="region of interest" description="Disordered" evidence="1">
    <location>
        <begin position="110"/>
        <end position="131"/>
    </location>
</feature>
<evidence type="ECO:0000313" key="4">
    <source>
        <dbReference type="Proteomes" id="UP001165065"/>
    </source>
</evidence>
<evidence type="ECO:0000256" key="1">
    <source>
        <dbReference type="SAM" id="MobiDB-lite"/>
    </source>
</evidence>
<keyword evidence="2" id="KW-1133">Transmembrane helix</keyword>
<feature type="transmembrane region" description="Helical" evidence="2">
    <location>
        <begin position="372"/>
        <end position="392"/>
    </location>
</feature>
<feature type="transmembrane region" description="Helical" evidence="2">
    <location>
        <begin position="239"/>
        <end position="261"/>
    </location>
</feature>
<evidence type="ECO:0000256" key="2">
    <source>
        <dbReference type="SAM" id="Phobius"/>
    </source>
</evidence>
<dbReference type="Proteomes" id="UP001165065">
    <property type="component" value="Unassembled WGS sequence"/>
</dbReference>
<keyword evidence="2" id="KW-0812">Transmembrane</keyword>
<keyword evidence="4" id="KW-1185">Reference proteome</keyword>
<reference evidence="4" key="1">
    <citation type="journal article" date="2023" name="Commun. Biol.">
        <title>Genome analysis of Parmales, the sister group of diatoms, reveals the evolutionary specialization of diatoms from phago-mixotrophs to photoautotrophs.</title>
        <authorList>
            <person name="Ban H."/>
            <person name="Sato S."/>
            <person name="Yoshikawa S."/>
            <person name="Yamada K."/>
            <person name="Nakamura Y."/>
            <person name="Ichinomiya M."/>
            <person name="Sato N."/>
            <person name="Blanc-Mathieu R."/>
            <person name="Endo H."/>
            <person name="Kuwata A."/>
            <person name="Ogata H."/>
        </authorList>
    </citation>
    <scope>NUCLEOTIDE SEQUENCE [LARGE SCALE GENOMIC DNA]</scope>
</reference>
<feature type="transmembrane region" description="Helical" evidence="2">
    <location>
        <begin position="570"/>
        <end position="592"/>
    </location>
</feature>
<feature type="transmembrane region" description="Helical" evidence="2">
    <location>
        <begin position="475"/>
        <end position="494"/>
    </location>
</feature>
<name>A0A9W7FZX6_9STRA</name>
<protein>
    <submittedName>
        <fullName evidence="3">Uncharacterized protein</fullName>
    </submittedName>
</protein>
<evidence type="ECO:0000313" key="3">
    <source>
        <dbReference type="EMBL" id="GMI25267.1"/>
    </source>
</evidence>
<sequence>MKAPSSFTANVKLDVAQVIYFYIQELTKETSVPHEKPVCSAALSDLTKADVKTLVGGMLYFHRNEVNEEDAIEKSLECYPCMRELNGIAPHFNGINFCLLKHKFKPKPVPGNDAHNDGGAMKVPRRSRTSTMKVKLKNSGEVICGYMNELMITTSIPAKKPVCDTDLRDLTAGDVKVLAGGMLYFLRQELSEEDAAEKCLECYPCMRELSESVGNFNEMHVNFLKEKLGDKQKLAKAKLFFAALLSIGDMVTDIMMIVQYFQTRSMWRYAWASLGSLLTNLTFQALGTFTQNRTKPWQRQLKEQFYVWSLVKPGVDAWRVASGSAQEEGQMVDAKTELTMNKSAELVAEAIPGTLIQLSALLMSESKPTRSALFSFAFCILTAAFTSAITSWDWDLNKENRKNNPSFYGYIPSNVSGKMKVFASLYFLSAFNLLTRSFACVLFYIKGGISEVTTLLGGELLIYFVIKGLRRDLWYWAPVYGGLGVFLSWLVRCVNKVIIDWTAVVQFRHPNEVGGAYFTFSLGLTVVMGVVAALRYEKLVDDVITDEDVELGEDNQIVGGEESGLEESTVVTRMMIVCAGMVVSYASLLVSVKREYLHTFISTKTSRKSVQEIFTKNKEDDQRFRIFAKNRHKWESKIGAEVKAWINERLPLWLEEPPEWFNDQKRSIIPDDFVTDPKILVMLRTNNVKKIIEQRRRGSLVDIFAVTPPAARRRIVDR</sequence>
<organism evidence="3 4">
    <name type="scientific">Triparma columacea</name>
    <dbReference type="NCBI Taxonomy" id="722753"/>
    <lineage>
        <taxon>Eukaryota</taxon>
        <taxon>Sar</taxon>
        <taxon>Stramenopiles</taxon>
        <taxon>Ochrophyta</taxon>
        <taxon>Bolidophyceae</taxon>
        <taxon>Parmales</taxon>
        <taxon>Triparmaceae</taxon>
        <taxon>Triparma</taxon>
    </lineage>
</organism>
<dbReference type="AlphaFoldDB" id="A0A9W7FZX6"/>
<gene>
    <name evidence="3" type="ORF">TrCOL_g6808</name>
</gene>
<feature type="transmembrane region" description="Helical" evidence="2">
    <location>
        <begin position="515"/>
        <end position="536"/>
    </location>
</feature>
<accession>A0A9W7FZX6</accession>
<keyword evidence="2" id="KW-0472">Membrane</keyword>
<comment type="caution">
    <text evidence="3">The sequence shown here is derived from an EMBL/GenBank/DDBJ whole genome shotgun (WGS) entry which is preliminary data.</text>
</comment>
<dbReference type="EMBL" id="BRYA01000605">
    <property type="protein sequence ID" value="GMI25267.1"/>
    <property type="molecule type" value="Genomic_DNA"/>
</dbReference>
<proteinExistence type="predicted"/>